<evidence type="ECO:0000256" key="1">
    <source>
        <dbReference type="SAM" id="MobiDB-lite"/>
    </source>
</evidence>
<evidence type="ECO:0008006" key="4">
    <source>
        <dbReference type="Google" id="ProtNLM"/>
    </source>
</evidence>
<evidence type="ECO:0000313" key="2">
    <source>
        <dbReference type="EMBL" id="MEE4541234.1"/>
    </source>
</evidence>
<name>A0ABU7P7B8_9ACTN</name>
<organism evidence="2 3">
    <name type="scientific">Actinacidiphila polyblastidii</name>
    <dbReference type="NCBI Taxonomy" id="3110430"/>
    <lineage>
        <taxon>Bacteria</taxon>
        <taxon>Bacillati</taxon>
        <taxon>Actinomycetota</taxon>
        <taxon>Actinomycetes</taxon>
        <taxon>Kitasatosporales</taxon>
        <taxon>Streptomycetaceae</taxon>
        <taxon>Actinacidiphila</taxon>
    </lineage>
</organism>
<comment type="caution">
    <text evidence="2">The sequence shown here is derived from an EMBL/GenBank/DDBJ whole genome shotgun (WGS) entry which is preliminary data.</text>
</comment>
<dbReference type="RefSeq" id="WP_330793109.1">
    <property type="nucleotide sequence ID" value="NZ_JAZEWV010000002.1"/>
</dbReference>
<feature type="compositionally biased region" description="Low complexity" evidence="1">
    <location>
        <begin position="77"/>
        <end position="97"/>
    </location>
</feature>
<protein>
    <recommendedName>
        <fullName evidence="4">WD40 repeat protein</fullName>
    </recommendedName>
</protein>
<keyword evidence="3" id="KW-1185">Reference proteome</keyword>
<dbReference type="Proteomes" id="UP001344658">
    <property type="component" value="Unassembled WGS sequence"/>
</dbReference>
<dbReference type="Pfam" id="PF07676">
    <property type="entry name" value="PD40"/>
    <property type="match status" value="1"/>
</dbReference>
<feature type="region of interest" description="Disordered" evidence="1">
    <location>
        <begin position="36"/>
        <end position="111"/>
    </location>
</feature>
<evidence type="ECO:0000313" key="3">
    <source>
        <dbReference type="Proteomes" id="UP001344658"/>
    </source>
</evidence>
<gene>
    <name evidence="2" type="ORF">V2S66_04540</name>
</gene>
<dbReference type="InterPro" id="IPR011659">
    <property type="entry name" value="WD40"/>
</dbReference>
<dbReference type="InterPro" id="IPR011042">
    <property type="entry name" value="6-blade_b-propeller_TolB-like"/>
</dbReference>
<accession>A0ABU7P7B8</accession>
<dbReference type="EMBL" id="JAZEWV010000002">
    <property type="protein sequence ID" value="MEE4541234.1"/>
    <property type="molecule type" value="Genomic_DNA"/>
</dbReference>
<reference evidence="2 3" key="1">
    <citation type="submission" date="2023-12" db="EMBL/GenBank/DDBJ databases">
        <title>Streptomyces sp. V4-01.</title>
        <authorList>
            <person name="Somphong A."/>
            <person name="Phongsopitanun W."/>
        </authorList>
    </citation>
    <scope>NUCLEOTIDE SEQUENCE [LARGE SCALE GENOMIC DNA]</scope>
    <source>
        <strain evidence="2 3">V4-01</strain>
    </source>
</reference>
<dbReference type="SUPFAM" id="SSF82171">
    <property type="entry name" value="DPP6 N-terminal domain-like"/>
    <property type="match status" value="1"/>
</dbReference>
<sequence>MSAPTRRPHNTTAAIVLTAGITAGATLLLSACGPEDTAGAGASPSASHSATGTGTSSGTSHSANLTAGNGGSGSGKPSGKASGSGAKPAASVPPAAGTAPRNGTAHNGLTISDGSRYVVMNGTRVDFGTQVRDLSWSPDGRRAAFIDGDGDLAVSNPDGSGRITAARNPGGQNWSHPTWLVRPADHSTGYPAASELIFSARTGSTSRLVHVPTTAHDATPKPLQLNHESGEDVAPLPQTGNLWPSAAGVHGMSVYANAATGDVFIRDDYLRQQGSALTEGSEPALSSGPDQDIVFVRSVGGHDHLFVEHSTDSGPTYRDLTPHATTDYTEPAWSADGRTIAARTTQGVVTLPADGSHAPVVTSGYHGLPAYRAS</sequence>
<dbReference type="PROSITE" id="PS51257">
    <property type="entry name" value="PROKAR_LIPOPROTEIN"/>
    <property type="match status" value="1"/>
</dbReference>
<feature type="compositionally biased region" description="Low complexity" evidence="1">
    <location>
        <begin position="37"/>
        <end position="63"/>
    </location>
</feature>
<dbReference type="Gene3D" id="2.120.10.30">
    <property type="entry name" value="TolB, C-terminal domain"/>
    <property type="match status" value="1"/>
</dbReference>
<proteinExistence type="predicted"/>